<dbReference type="GO" id="GO:0016491">
    <property type="term" value="F:oxidoreductase activity"/>
    <property type="evidence" value="ECO:0007669"/>
    <property type="project" value="InterPro"/>
</dbReference>
<dbReference type="EMBL" id="MFAM01000028">
    <property type="protein sequence ID" value="OGD78988.1"/>
    <property type="molecule type" value="Genomic_DNA"/>
</dbReference>
<organism evidence="3 4">
    <name type="scientific">Candidatus Collierbacteria bacterium RIFOXYB1_FULL_49_13</name>
    <dbReference type="NCBI Taxonomy" id="1817728"/>
    <lineage>
        <taxon>Bacteria</taxon>
        <taxon>Candidatus Collieribacteriota</taxon>
    </lineage>
</organism>
<evidence type="ECO:0000313" key="4">
    <source>
        <dbReference type="Proteomes" id="UP000176682"/>
    </source>
</evidence>
<dbReference type="AlphaFoldDB" id="A0A1F5FH43"/>
<dbReference type="Proteomes" id="UP000176682">
    <property type="component" value="Unassembled WGS sequence"/>
</dbReference>
<dbReference type="InterPro" id="IPR000415">
    <property type="entry name" value="Nitroreductase-like"/>
</dbReference>
<evidence type="ECO:0000256" key="1">
    <source>
        <dbReference type="SAM" id="Phobius"/>
    </source>
</evidence>
<dbReference type="InterPro" id="IPR052544">
    <property type="entry name" value="Bacteriocin_Proc_Enz"/>
</dbReference>
<sequence length="259" mass="28378">MPKKHPALANKRIFRFLLIVILLTLAVYVLLIRTNFISLLQPGPSPSEDLAPPTVLNAIPLPAPVKTSKISLEQTLDKRRDRRDYEDRSIDLKILSQLLWSAQGVNTDWGDRTVFSYKSAHPLAVFVIARQINGLEPGAYQYLPGDLRPTHQLLPLTHTINQSDLDTALTLQPVRTAPLLLIIAGSSSRLAGAMPAESISSYLYLEAGQVTQNVSLQIESLSLGTTPVFSFNTPLLSKLANIPAGFTPLVVMPVGFPKP</sequence>
<protein>
    <recommendedName>
        <fullName evidence="2">Nitroreductase domain-containing protein</fullName>
    </recommendedName>
</protein>
<keyword evidence="1" id="KW-0812">Transmembrane</keyword>
<evidence type="ECO:0000313" key="3">
    <source>
        <dbReference type="EMBL" id="OGD78988.1"/>
    </source>
</evidence>
<feature type="transmembrane region" description="Helical" evidence="1">
    <location>
        <begin position="12"/>
        <end position="31"/>
    </location>
</feature>
<keyword evidence="1" id="KW-0472">Membrane</keyword>
<proteinExistence type="predicted"/>
<dbReference type="Pfam" id="PF00881">
    <property type="entry name" value="Nitroreductase"/>
    <property type="match status" value="1"/>
</dbReference>
<feature type="domain" description="Nitroreductase" evidence="2">
    <location>
        <begin position="77"/>
        <end position="255"/>
    </location>
</feature>
<gene>
    <name evidence="3" type="ORF">A2368_04175</name>
</gene>
<dbReference type="PANTHER" id="PTHR43745">
    <property type="entry name" value="NITROREDUCTASE MJ1384-RELATED"/>
    <property type="match status" value="1"/>
</dbReference>
<evidence type="ECO:0000259" key="2">
    <source>
        <dbReference type="Pfam" id="PF00881"/>
    </source>
</evidence>
<dbReference type="CDD" id="cd02142">
    <property type="entry name" value="McbC_SagB-like_oxidoreductase"/>
    <property type="match status" value="1"/>
</dbReference>
<dbReference type="SUPFAM" id="SSF55469">
    <property type="entry name" value="FMN-dependent nitroreductase-like"/>
    <property type="match status" value="1"/>
</dbReference>
<dbReference type="InterPro" id="IPR029479">
    <property type="entry name" value="Nitroreductase"/>
</dbReference>
<name>A0A1F5FH43_9BACT</name>
<keyword evidence="1" id="KW-1133">Transmembrane helix</keyword>
<comment type="caution">
    <text evidence="3">The sequence shown here is derived from an EMBL/GenBank/DDBJ whole genome shotgun (WGS) entry which is preliminary data.</text>
</comment>
<dbReference type="PANTHER" id="PTHR43745:SF2">
    <property type="entry name" value="NITROREDUCTASE MJ1384-RELATED"/>
    <property type="match status" value="1"/>
</dbReference>
<accession>A0A1F5FH43</accession>
<reference evidence="3 4" key="1">
    <citation type="journal article" date="2016" name="Nat. Commun.">
        <title>Thousands of microbial genomes shed light on interconnected biogeochemical processes in an aquifer system.</title>
        <authorList>
            <person name="Anantharaman K."/>
            <person name="Brown C.T."/>
            <person name="Hug L.A."/>
            <person name="Sharon I."/>
            <person name="Castelle C.J."/>
            <person name="Probst A.J."/>
            <person name="Thomas B.C."/>
            <person name="Singh A."/>
            <person name="Wilkins M.J."/>
            <person name="Karaoz U."/>
            <person name="Brodie E.L."/>
            <person name="Williams K.H."/>
            <person name="Hubbard S.S."/>
            <person name="Banfield J.F."/>
        </authorList>
    </citation>
    <scope>NUCLEOTIDE SEQUENCE [LARGE SCALE GENOMIC DNA]</scope>
</reference>
<dbReference type="Gene3D" id="3.40.109.10">
    <property type="entry name" value="NADH Oxidase"/>
    <property type="match status" value="1"/>
</dbReference>